<evidence type="ECO:0000313" key="2">
    <source>
        <dbReference type="EMBL" id="KXA31519.1"/>
    </source>
</evidence>
<feature type="transmembrane region" description="Helical" evidence="1">
    <location>
        <begin position="37"/>
        <end position="55"/>
    </location>
</feature>
<feature type="transmembrane region" description="Helical" evidence="1">
    <location>
        <begin position="62"/>
        <end position="81"/>
    </location>
</feature>
<dbReference type="Proteomes" id="UP000070174">
    <property type="component" value="Unassembled WGS sequence"/>
</dbReference>
<name>A0A133PRV0_9FIRM</name>
<feature type="transmembrane region" description="Helical" evidence="1">
    <location>
        <begin position="7"/>
        <end position="25"/>
    </location>
</feature>
<dbReference type="RefSeq" id="WP_060799663.1">
    <property type="nucleotide sequence ID" value="NZ_KQ957090.1"/>
</dbReference>
<dbReference type="AlphaFoldDB" id="A0A133PRV0"/>
<comment type="caution">
    <text evidence="2">The sequence shown here is derived from an EMBL/GenBank/DDBJ whole genome shotgun (WGS) entry which is preliminary data.</text>
</comment>
<keyword evidence="1" id="KW-0472">Membrane</keyword>
<keyword evidence="1" id="KW-0812">Transmembrane</keyword>
<dbReference type="PATRIC" id="fig|54005.3.peg.346"/>
<gene>
    <name evidence="2" type="ORF">HMPREF3229_00350</name>
</gene>
<proteinExistence type="predicted"/>
<reference evidence="2 3" key="1">
    <citation type="submission" date="2016-01" db="EMBL/GenBank/DDBJ databases">
        <authorList>
            <person name="Oliw E.H."/>
        </authorList>
    </citation>
    <scope>NUCLEOTIDE SEQUENCE [LARGE SCALE GENOMIC DNA]</scope>
    <source>
        <strain evidence="2 3">CMW7756A</strain>
    </source>
</reference>
<evidence type="ECO:0000256" key="1">
    <source>
        <dbReference type="SAM" id="Phobius"/>
    </source>
</evidence>
<keyword evidence="1" id="KW-1133">Transmembrane helix</keyword>
<sequence length="85" mass="9575">MRNNISKLLFFIGIGVFIISYLLPVDIFENFTNLRPTGLTSLFICRIIGLVGLIFAIKEKSVLFGILNFLLIIIFPLAMLINSLI</sequence>
<organism evidence="2">
    <name type="scientific">Peptoniphilus harei</name>
    <dbReference type="NCBI Taxonomy" id="54005"/>
    <lineage>
        <taxon>Bacteria</taxon>
        <taxon>Bacillati</taxon>
        <taxon>Bacillota</taxon>
        <taxon>Tissierellia</taxon>
        <taxon>Tissierellales</taxon>
        <taxon>Peptoniphilaceae</taxon>
        <taxon>Peptoniphilus</taxon>
    </lineage>
</organism>
<accession>A0A133PRV0</accession>
<dbReference type="EMBL" id="LRQE01000008">
    <property type="protein sequence ID" value="KXA31519.1"/>
    <property type="molecule type" value="Genomic_DNA"/>
</dbReference>
<protein>
    <submittedName>
        <fullName evidence="2">Uncharacterized protein</fullName>
    </submittedName>
</protein>
<evidence type="ECO:0000313" key="3">
    <source>
        <dbReference type="Proteomes" id="UP000070174"/>
    </source>
</evidence>